<name>A0A4R6FJP3_9SPHN</name>
<dbReference type="AlphaFoldDB" id="A0A4R6FJP3"/>
<gene>
    <name evidence="9" type="ORF">EV664_109165</name>
</gene>
<comment type="cofactor">
    <cofactor evidence="1">
        <name>Zn(2+)</name>
        <dbReference type="ChEBI" id="CHEBI:29105"/>
    </cofactor>
</comment>
<keyword evidence="6" id="KW-0482">Metalloprotease</keyword>
<evidence type="ECO:0000313" key="10">
    <source>
        <dbReference type="Proteomes" id="UP000295493"/>
    </source>
</evidence>
<dbReference type="PANTHER" id="PTHR22726:SF1">
    <property type="entry name" value="METALLOENDOPEPTIDASE OMA1, MITOCHONDRIAL"/>
    <property type="match status" value="1"/>
</dbReference>
<evidence type="ECO:0000256" key="2">
    <source>
        <dbReference type="ARBA" id="ARBA00022670"/>
    </source>
</evidence>
<evidence type="ECO:0000313" key="9">
    <source>
        <dbReference type="EMBL" id="TDN80774.1"/>
    </source>
</evidence>
<keyword evidence="2 9" id="KW-0645">Protease</keyword>
<dbReference type="Proteomes" id="UP000295493">
    <property type="component" value="Unassembled WGS sequence"/>
</dbReference>
<dbReference type="GO" id="GO:0016020">
    <property type="term" value="C:membrane"/>
    <property type="evidence" value="ECO:0007669"/>
    <property type="project" value="TreeGrafter"/>
</dbReference>
<evidence type="ECO:0000256" key="5">
    <source>
        <dbReference type="ARBA" id="ARBA00022833"/>
    </source>
</evidence>
<keyword evidence="10" id="KW-1185">Reference proteome</keyword>
<dbReference type="InterPro" id="IPR001915">
    <property type="entry name" value="Peptidase_M48"/>
</dbReference>
<dbReference type="Gene3D" id="1.25.40.10">
    <property type="entry name" value="Tetratricopeptide repeat domain"/>
    <property type="match status" value="1"/>
</dbReference>
<feature type="signal peptide" evidence="7">
    <location>
        <begin position="1"/>
        <end position="24"/>
    </location>
</feature>
<evidence type="ECO:0000256" key="3">
    <source>
        <dbReference type="ARBA" id="ARBA00022723"/>
    </source>
</evidence>
<keyword evidence="4" id="KW-0378">Hydrolase</keyword>
<proteinExistence type="predicted"/>
<evidence type="ECO:0000256" key="7">
    <source>
        <dbReference type="SAM" id="SignalP"/>
    </source>
</evidence>
<evidence type="ECO:0000256" key="6">
    <source>
        <dbReference type="ARBA" id="ARBA00023049"/>
    </source>
</evidence>
<evidence type="ECO:0000259" key="8">
    <source>
        <dbReference type="Pfam" id="PF01435"/>
    </source>
</evidence>
<feature type="domain" description="Peptidase M48" evidence="8">
    <location>
        <begin position="37"/>
        <end position="222"/>
    </location>
</feature>
<dbReference type="Gene3D" id="3.30.2010.10">
    <property type="entry name" value="Metalloproteases ('zincins'), catalytic domain"/>
    <property type="match status" value="1"/>
</dbReference>
<accession>A0A4R6FJP3</accession>
<dbReference type="InterPro" id="IPR051156">
    <property type="entry name" value="Mito/Outer_Membr_Metalloprot"/>
</dbReference>
<dbReference type="GO" id="GO:0051603">
    <property type="term" value="P:proteolysis involved in protein catabolic process"/>
    <property type="evidence" value="ECO:0007669"/>
    <property type="project" value="TreeGrafter"/>
</dbReference>
<dbReference type="PANTHER" id="PTHR22726">
    <property type="entry name" value="METALLOENDOPEPTIDASE OMA1"/>
    <property type="match status" value="1"/>
</dbReference>
<dbReference type="Pfam" id="PF01435">
    <property type="entry name" value="Peptidase_M48"/>
    <property type="match status" value="1"/>
</dbReference>
<comment type="caution">
    <text evidence="9">The sequence shown here is derived from an EMBL/GenBank/DDBJ whole genome shotgun (WGS) entry which is preliminary data.</text>
</comment>
<feature type="chain" id="PRO_5020874869" evidence="7">
    <location>
        <begin position="25"/>
        <end position="449"/>
    </location>
</feature>
<keyword evidence="7" id="KW-0732">Signal</keyword>
<evidence type="ECO:0000256" key="4">
    <source>
        <dbReference type="ARBA" id="ARBA00022801"/>
    </source>
</evidence>
<reference evidence="9 10" key="1">
    <citation type="submission" date="2019-03" db="EMBL/GenBank/DDBJ databases">
        <title>Genomic Encyclopedia of Type Strains, Phase IV (KMG-IV): sequencing the most valuable type-strain genomes for metagenomic binning, comparative biology and taxonomic classification.</title>
        <authorList>
            <person name="Goeker M."/>
        </authorList>
    </citation>
    <scope>NUCLEOTIDE SEQUENCE [LARGE SCALE GENOMIC DNA]</scope>
    <source>
        <strain evidence="9 10">DSM 25059</strain>
    </source>
</reference>
<protein>
    <submittedName>
        <fullName evidence="9">Putative Zn-dependent protease</fullName>
    </submittedName>
</protein>
<dbReference type="GO" id="GO:0004222">
    <property type="term" value="F:metalloendopeptidase activity"/>
    <property type="evidence" value="ECO:0007669"/>
    <property type="project" value="InterPro"/>
</dbReference>
<dbReference type="GO" id="GO:0046872">
    <property type="term" value="F:metal ion binding"/>
    <property type="evidence" value="ECO:0007669"/>
    <property type="project" value="UniProtKB-KW"/>
</dbReference>
<dbReference type="CDD" id="cd07324">
    <property type="entry name" value="M48C_Oma1-like"/>
    <property type="match status" value="1"/>
</dbReference>
<sequence length="449" mass="48089">MTMMKRLFATFAMMCLFAAQSATAQTILRDAETEALFQDMTRPIIEAAGLSPRNVQVVVLQDPEINAFVAGGQTVYINSGLIEAAENYNEVQGVFAHELGHVVGGHAPLSGRMGKSATGITIASLLLGAVAAAAGSGDAAMGAILAGQRAAMGSVLAYSRTQEASADAAGASFLTKAHITGKGMLDFFKILQNQEYRLAIPQDDAFNRSHPLTGDRIAALTQTLQSAPNWNTPLDPELEKRFERVKAKLAGYVEPMDSVLREYPATDPSLTAHYARTYAFHRGGYPDKANAEAAALVQGEPNNPYFLEVQGQILMEGGDPQAALVPLRKATQLSGNSPLIATTFGHALVATDDPAHLDEAEAVLRQAVQRDDANPFAWVQLGTVYERRGDEVHAALAKAELSNLTGDTRMALVSAQRAMAGLEKGSSDWLRAQDILMVSQNEIQDSKRH</sequence>
<evidence type="ECO:0000256" key="1">
    <source>
        <dbReference type="ARBA" id="ARBA00001947"/>
    </source>
</evidence>
<organism evidence="9 10">
    <name type="scientific">Stakelama pacifica</name>
    <dbReference type="NCBI Taxonomy" id="517720"/>
    <lineage>
        <taxon>Bacteria</taxon>
        <taxon>Pseudomonadati</taxon>
        <taxon>Pseudomonadota</taxon>
        <taxon>Alphaproteobacteria</taxon>
        <taxon>Sphingomonadales</taxon>
        <taxon>Sphingomonadaceae</taxon>
        <taxon>Stakelama</taxon>
    </lineage>
</organism>
<keyword evidence="5" id="KW-0862">Zinc</keyword>
<keyword evidence="3" id="KW-0479">Metal-binding</keyword>
<dbReference type="SUPFAM" id="SSF48452">
    <property type="entry name" value="TPR-like"/>
    <property type="match status" value="1"/>
</dbReference>
<dbReference type="EMBL" id="SNWD01000009">
    <property type="protein sequence ID" value="TDN80774.1"/>
    <property type="molecule type" value="Genomic_DNA"/>
</dbReference>
<dbReference type="InterPro" id="IPR011990">
    <property type="entry name" value="TPR-like_helical_dom_sf"/>
</dbReference>